<dbReference type="Proteomes" id="UP000800040">
    <property type="component" value="Unassembled WGS sequence"/>
</dbReference>
<organism evidence="2 3">
    <name type="scientific">Decorospora gaudefroyi</name>
    <dbReference type="NCBI Taxonomy" id="184978"/>
    <lineage>
        <taxon>Eukaryota</taxon>
        <taxon>Fungi</taxon>
        <taxon>Dikarya</taxon>
        <taxon>Ascomycota</taxon>
        <taxon>Pezizomycotina</taxon>
        <taxon>Dothideomycetes</taxon>
        <taxon>Pleosporomycetidae</taxon>
        <taxon>Pleosporales</taxon>
        <taxon>Pleosporineae</taxon>
        <taxon>Pleosporaceae</taxon>
        <taxon>Decorospora</taxon>
    </lineage>
</organism>
<dbReference type="AlphaFoldDB" id="A0A6A5K2Y4"/>
<evidence type="ECO:0000256" key="1">
    <source>
        <dbReference type="SAM" id="MobiDB-lite"/>
    </source>
</evidence>
<protein>
    <submittedName>
        <fullName evidence="2">Uncharacterized protein</fullName>
    </submittedName>
</protein>
<feature type="compositionally biased region" description="Polar residues" evidence="1">
    <location>
        <begin position="59"/>
        <end position="68"/>
    </location>
</feature>
<evidence type="ECO:0000313" key="2">
    <source>
        <dbReference type="EMBL" id="KAF1832025.1"/>
    </source>
</evidence>
<gene>
    <name evidence="2" type="ORF">BDW02DRAFT_23486</name>
</gene>
<proteinExistence type="predicted"/>
<feature type="region of interest" description="Disordered" evidence="1">
    <location>
        <begin position="143"/>
        <end position="167"/>
    </location>
</feature>
<dbReference type="EMBL" id="ML975348">
    <property type="protein sequence ID" value="KAF1832025.1"/>
    <property type="molecule type" value="Genomic_DNA"/>
</dbReference>
<name>A0A6A5K2Y4_9PLEO</name>
<evidence type="ECO:0000313" key="3">
    <source>
        <dbReference type="Proteomes" id="UP000800040"/>
    </source>
</evidence>
<sequence>MFISLIEKPHAMAEPVACGYAQPRGVPKAIGEGRKRLKIPRHVPASLKPDRESRRPNANYASQSGGPSSWHSHMMTRFKLCDSVSLTMSQMAFQSHSTVQSYSSQTAQTPLSQRVWLLPVAGEMCFTSSDVLDIFRRIRNPRNPSPDLCTLPQSSLSRTPRVAATRH</sequence>
<feature type="region of interest" description="Disordered" evidence="1">
    <location>
        <begin position="37"/>
        <end position="68"/>
    </location>
</feature>
<keyword evidence="3" id="KW-1185">Reference proteome</keyword>
<accession>A0A6A5K2Y4</accession>
<reference evidence="2" key="1">
    <citation type="submission" date="2020-01" db="EMBL/GenBank/DDBJ databases">
        <authorList>
            <consortium name="DOE Joint Genome Institute"/>
            <person name="Haridas S."/>
            <person name="Albert R."/>
            <person name="Binder M."/>
            <person name="Bloem J."/>
            <person name="Labutti K."/>
            <person name="Salamov A."/>
            <person name="Andreopoulos B."/>
            <person name="Baker S.E."/>
            <person name="Barry K."/>
            <person name="Bills G."/>
            <person name="Bluhm B.H."/>
            <person name="Cannon C."/>
            <person name="Castanera R."/>
            <person name="Culley D.E."/>
            <person name="Daum C."/>
            <person name="Ezra D."/>
            <person name="Gonzalez J.B."/>
            <person name="Henrissat B."/>
            <person name="Kuo A."/>
            <person name="Liang C."/>
            <person name="Lipzen A."/>
            <person name="Lutzoni F."/>
            <person name="Magnuson J."/>
            <person name="Mondo S."/>
            <person name="Nolan M."/>
            <person name="Ohm R."/>
            <person name="Pangilinan J."/>
            <person name="Park H.-J."/>
            <person name="Ramirez L."/>
            <person name="Alfaro M."/>
            <person name="Sun H."/>
            <person name="Tritt A."/>
            <person name="Yoshinaga Y."/>
            <person name="Zwiers L.-H."/>
            <person name="Turgeon B.G."/>
            <person name="Goodwin S.B."/>
            <person name="Spatafora J.W."/>
            <person name="Crous P.W."/>
            <person name="Grigoriev I.V."/>
        </authorList>
    </citation>
    <scope>NUCLEOTIDE SEQUENCE</scope>
    <source>
        <strain evidence="2">P77</strain>
    </source>
</reference>